<feature type="transmembrane region" description="Helical" evidence="6">
    <location>
        <begin position="68"/>
        <end position="93"/>
    </location>
</feature>
<evidence type="ECO:0000313" key="8">
    <source>
        <dbReference type="Proteomes" id="UP000757435"/>
    </source>
</evidence>
<feature type="transmembrane region" description="Helical" evidence="6">
    <location>
        <begin position="210"/>
        <end position="234"/>
    </location>
</feature>
<protein>
    <submittedName>
        <fullName evidence="7">AI-2E family transporter</fullName>
    </submittedName>
</protein>
<dbReference type="AlphaFoldDB" id="A0A951UKV9"/>
<evidence type="ECO:0000256" key="2">
    <source>
        <dbReference type="ARBA" id="ARBA00009773"/>
    </source>
</evidence>
<evidence type="ECO:0000256" key="4">
    <source>
        <dbReference type="ARBA" id="ARBA00022989"/>
    </source>
</evidence>
<evidence type="ECO:0000313" key="7">
    <source>
        <dbReference type="EMBL" id="MBW4657635.1"/>
    </source>
</evidence>
<dbReference type="PANTHER" id="PTHR21716">
    <property type="entry name" value="TRANSMEMBRANE PROTEIN"/>
    <property type="match status" value="1"/>
</dbReference>
<reference evidence="7" key="1">
    <citation type="submission" date="2021-05" db="EMBL/GenBank/DDBJ databases">
        <authorList>
            <person name="Pietrasiak N."/>
            <person name="Ward R."/>
            <person name="Stajich J.E."/>
            <person name="Kurbessoian T."/>
        </authorList>
    </citation>
    <scope>NUCLEOTIDE SEQUENCE</scope>
    <source>
        <strain evidence="7">UHER 2000/2452</strain>
    </source>
</reference>
<feature type="transmembrane region" description="Helical" evidence="6">
    <location>
        <begin position="12"/>
        <end position="32"/>
    </location>
</feature>
<dbReference type="GO" id="GO:0016020">
    <property type="term" value="C:membrane"/>
    <property type="evidence" value="ECO:0007669"/>
    <property type="project" value="UniProtKB-SubCell"/>
</dbReference>
<feature type="transmembrane region" description="Helical" evidence="6">
    <location>
        <begin position="152"/>
        <end position="178"/>
    </location>
</feature>
<dbReference type="InterPro" id="IPR002549">
    <property type="entry name" value="AI-2E-like"/>
</dbReference>
<feature type="transmembrane region" description="Helical" evidence="6">
    <location>
        <begin position="313"/>
        <end position="333"/>
    </location>
</feature>
<keyword evidence="3 6" id="KW-0812">Transmembrane</keyword>
<evidence type="ECO:0000256" key="5">
    <source>
        <dbReference type="ARBA" id="ARBA00023136"/>
    </source>
</evidence>
<accession>A0A951UKV9</accession>
<comment type="similarity">
    <text evidence="2">Belongs to the autoinducer-2 exporter (AI-2E) (TC 2.A.86) family.</text>
</comment>
<dbReference type="Pfam" id="PF01594">
    <property type="entry name" value="AI-2E_transport"/>
    <property type="match status" value="1"/>
</dbReference>
<gene>
    <name evidence="7" type="ORF">KME15_03100</name>
</gene>
<keyword evidence="5 6" id="KW-0472">Membrane</keyword>
<dbReference type="GO" id="GO:0055085">
    <property type="term" value="P:transmembrane transport"/>
    <property type="evidence" value="ECO:0007669"/>
    <property type="project" value="TreeGrafter"/>
</dbReference>
<feature type="transmembrane region" description="Helical" evidence="6">
    <location>
        <begin position="240"/>
        <end position="265"/>
    </location>
</feature>
<dbReference type="EMBL" id="JAHHHD010000002">
    <property type="protein sequence ID" value="MBW4657635.1"/>
    <property type="molecule type" value="Genomic_DNA"/>
</dbReference>
<dbReference type="PANTHER" id="PTHR21716:SF66">
    <property type="entry name" value="TRANSPORT PROTEIN SLL0063-RELATED"/>
    <property type="match status" value="1"/>
</dbReference>
<proteinExistence type="inferred from homology"/>
<feature type="transmembrane region" description="Helical" evidence="6">
    <location>
        <begin position="38"/>
        <end position="56"/>
    </location>
</feature>
<sequence>MFQSISKLPRLLTLGLTFPLIFLNGWLLSLLAQELQPLLTILITATLLAFLLDYPIRFLKDRGVKRGIAVGIVLLAFLFILGVLAVFLAPLILRQANELLIRLPEWIKSGQQQLKTIEDWAIAQQLPIDISTTFNQTVARFTTGLRSFTSQAFSIVFGAIGSVVNVFLTLVFTIFLVLRGESLWAGILGWLPLGWNNQIRQALPLNFERYIAGQATMAAIISLVQTTVLLSLRIPLAQLFGVGIGVASLIPFGGTTTILVVSLLLALQNFWLGVKVLLVAVIINQVIENLLAPRILGELTGLNPVWMLVSLDLGVKLGGFLGLVVAVPIASFIKGSFDAIRTNPQDLQLVSTTIMTESTDPDLPMKPSPVATEGE</sequence>
<keyword evidence="4 6" id="KW-1133">Transmembrane helix</keyword>
<name>A0A951UKV9_9CYAN</name>
<comment type="subcellular location">
    <subcellularLocation>
        <location evidence="1">Membrane</location>
        <topology evidence="1">Multi-pass membrane protein</topology>
    </subcellularLocation>
</comment>
<comment type="caution">
    <text evidence="7">The sequence shown here is derived from an EMBL/GenBank/DDBJ whole genome shotgun (WGS) entry which is preliminary data.</text>
</comment>
<evidence type="ECO:0000256" key="1">
    <source>
        <dbReference type="ARBA" id="ARBA00004141"/>
    </source>
</evidence>
<dbReference type="Proteomes" id="UP000757435">
    <property type="component" value="Unassembled WGS sequence"/>
</dbReference>
<organism evidence="7 8">
    <name type="scientific">Drouetiella hepatica Uher 2000/2452</name>
    <dbReference type="NCBI Taxonomy" id="904376"/>
    <lineage>
        <taxon>Bacteria</taxon>
        <taxon>Bacillati</taxon>
        <taxon>Cyanobacteriota</taxon>
        <taxon>Cyanophyceae</taxon>
        <taxon>Oculatellales</taxon>
        <taxon>Oculatellaceae</taxon>
        <taxon>Drouetiella</taxon>
    </lineage>
</organism>
<evidence type="ECO:0000256" key="3">
    <source>
        <dbReference type="ARBA" id="ARBA00022692"/>
    </source>
</evidence>
<reference evidence="7" key="2">
    <citation type="journal article" date="2022" name="Microbiol. Resour. Announc.">
        <title>Metagenome Sequencing to Explore Phylogenomics of Terrestrial Cyanobacteria.</title>
        <authorList>
            <person name="Ward R.D."/>
            <person name="Stajich J.E."/>
            <person name="Johansen J.R."/>
            <person name="Huntemann M."/>
            <person name="Clum A."/>
            <person name="Foster B."/>
            <person name="Foster B."/>
            <person name="Roux S."/>
            <person name="Palaniappan K."/>
            <person name="Varghese N."/>
            <person name="Mukherjee S."/>
            <person name="Reddy T.B.K."/>
            <person name="Daum C."/>
            <person name="Copeland A."/>
            <person name="Chen I.A."/>
            <person name="Ivanova N.N."/>
            <person name="Kyrpides N.C."/>
            <person name="Shapiro N."/>
            <person name="Eloe-Fadrosh E.A."/>
            <person name="Pietrasiak N."/>
        </authorList>
    </citation>
    <scope>NUCLEOTIDE SEQUENCE</scope>
    <source>
        <strain evidence="7">UHER 2000/2452</strain>
    </source>
</reference>
<evidence type="ECO:0000256" key="6">
    <source>
        <dbReference type="SAM" id="Phobius"/>
    </source>
</evidence>